<dbReference type="RefSeq" id="WP_002539920.1">
    <property type="nucleotide sequence ID" value="NZ_ANFM02000027.1"/>
</dbReference>
<evidence type="ECO:0000313" key="2">
    <source>
        <dbReference type="Proteomes" id="UP000011223"/>
    </source>
</evidence>
<dbReference type="Proteomes" id="UP000011223">
    <property type="component" value="Unassembled WGS sequence"/>
</dbReference>
<sequence>MRKLTVSDYADRISLHRPYVPTPLQGLTNPALVLRVLQELTPVLQKSGITDVRELDSDEQRTLLDSAITVIPPGYLSENGKSALDTLISAECQSQSITDVSELAPFLKIGDTKVVLWRGDITTLKADAIVNAANTIENHVMLAFQVIPRLKEGNNFEVVDKAIEVVKAANVSYTQTT</sequence>
<keyword evidence="2" id="KW-1185">Reference proteome</keyword>
<proteinExistence type="predicted"/>
<comment type="caution">
    <text evidence="1">The sequence shown here is derived from an EMBL/GenBank/DDBJ whole genome shotgun (WGS) entry which is preliminary data.</text>
</comment>
<protein>
    <submittedName>
        <fullName evidence="1">Uncharacterized protein</fullName>
    </submittedName>
</protein>
<name>R1GRJ5_9GAMM</name>
<reference evidence="1 2" key="1">
    <citation type="journal article" date="2014" name="PLoS ONE">
        <title>Grimontia indica AK16(T), sp. nov., Isolated from a Seawater Sample Reports the Presence of Pathogenic Genes Similar to Vibrio Genus.</title>
        <authorList>
            <person name="Singh A."/>
            <person name="Vaidya B."/>
            <person name="Khatri I."/>
            <person name="Srinivas T.N."/>
            <person name="Subramanian S."/>
            <person name="Korpole S."/>
            <person name="Pinnaka A.K."/>
        </authorList>
    </citation>
    <scope>NUCLEOTIDE SEQUENCE [LARGE SCALE GENOMIC DNA]</scope>
    <source>
        <strain evidence="1 2">AK16</strain>
    </source>
</reference>
<dbReference type="EMBL" id="ANFM02000027">
    <property type="protein sequence ID" value="EOD78838.1"/>
    <property type="molecule type" value="Genomic_DNA"/>
</dbReference>
<evidence type="ECO:0000313" key="1">
    <source>
        <dbReference type="EMBL" id="EOD78838.1"/>
    </source>
</evidence>
<dbReference type="AlphaFoldDB" id="R1GRJ5"/>
<dbReference type="Gene3D" id="3.40.220.10">
    <property type="entry name" value="Leucine Aminopeptidase, subunit E, domain 1"/>
    <property type="match status" value="1"/>
</dbReference>
<dbReference type="eggNOG" id="ENOG503258Y">
    <property type="taxonomic scope" value="Bacteria"/>
</dbReference>
<dbReference type="InterPro" id="IPR043472">
    <property type="entry name" value="Macro_dom-like"/>
</dbReference>
<gene>
    <name evidence="1" type="ORF">D515_02345</name>
</gene>
<accession>R1GRJ5</accession>
<organism evidence="1 2">
    <name type="scientific">Grimontia indica</name>
    <dbReference type="NCBI Taxonomy" id="1056512"/>
    <lineage>
        <taxon>Bacteria</taxon>
        <taxon>Pseudomonadati</taxon>
        <taxon>Pseudomonadota</taxon>
        <taxon>Gammaproteobacteria</taxon>
        <taxon>Vibrionales</taxon>
        <taxon>Vibrionaceae</taxon>
        <taxon>Grimontia</taxon>
    </lineage>
</organism>
<dbReference type="SUPFAM" id="SSF52949">
    <property type="entry name" value="Macro domain-like"/>
    <property type="match status" value="1"/>
</dbReference>